<evidence type="ECO:0000313" key="8">
    <source>
        <dbReference type="EMBL" id="RXH82358.1"/>
    </source>
</evidence>
<dbReference type="GO" id="GO:0030154">
    <property type="term" value="P:cell differentiation"/>
    <property type="evidence" value="ECO:0007669"/>
    <property type="project" value="UniProtKB-KW"/>
</dbReference>
<organism evidence="8 9">
    <name type="scientific">Malus domestica</name>
    <name type="common">Apple</name>
    <name type="synonym">Pyrus malus</name>
    <dbReference type="NCBI Taxonomy" id="3750"/>
    <lineage>
        <taxon>Eukaryota</taxon>
        <taxon>Viridiplantae</taxon>
        <taxon>Streptophyta</taxon>
        <taxon>Embryophyta</taxon>
        <taxon>Tracheophyta</taxon>
        <taxon>Spermatophyta</taxon>
        <taxon>Magnoliopsida</taxon>
        <taxon>eudicotyledons</taxon>
        <taxon>Gunneridae</taxon>
        <taxon>Pentapetalae</taxon>
        <taxon>rosids</taxon>
        <taxon>fabids</taxon>
        <taxon>Rosales</taxon>
        <taxon>Rosaceae</taxon>
        <taxon>Amygdaloideae</taxon>
        <taxon>Maleae</taxon>
        <taxon>Malus</taxon>
    </lineage>
</organism>
<dbReference type="PANTHER" id="PTHR31791">
    <property type="entry name" value="FRIGIDA-LIKE PROTEIN 3-RELATED"/>
    <property type="match status" value="1"/>
</dbReference>
<gene>
    <name evidence="8" type="ORF">DVH24_036699</name>
</gene>
<dbReference type="InterPro" id="IPR012474">
    <property type="entry name" value="Frigida"/>
</dbReference>
<accession>A0A498IFK7</accession>
<dbReference type="AlphaFoldDB" id="A0A498IFK7"/>
<evidence type="ECO:0000256" key="5">
    <source>
        <dbReference type="RuleBase" id="RU364012"/>
    </source>
</evidence>
<evidence type="ECO:0000256" key="6">
    <source>
        <dbReference type="SAM" id="Coils"/>
    </source>
</evidence>
<evidence type="ECO:0000256" key="3">
    <source>
        <dbReference type="ARBA" id="ARBA00022782"/>
    </source>
</evidence>
<keyword evidence="9" id="KW-1185">Reference proteome</keyword>
<feature type="coiled-coil region" evidence="6">
    <location>
        <begin position="121"/>
        <end position="193"/>
    </location>
</feature>
<proteinExistence type="inferred from homology"/>
<dbReference type="GO" id="GO:0009908">
    <property type="term" value="P:flower development"/>
    <property type="evidence" value="ECO:0007669"/>
    <property type="project" value="UniProtKB-KW"/>
</dbReference>
<evidence type="ECO:0000256" key="4">
    <source>
        <dbReference type="ARBA" id="ARBA00023089"/>
    </source>
</evidence>
<dbReference type="EMBL" id="RDQH01000338">
    <property type="protein sequence ID" value="RXH82358.1"/>
    <property type="molecule type" value="Genomic_DNA"/>
</dbReference>
<feature type="region of interest" description="Disordered" evidence="7">
    <location>
        <begin position="838"/>
        <end position="873"/>
    </location>
</feature>
<feature type="coiled-coil region" evidence="6">
    <location>
        <begin position="29"/>
        <end position="95"/>
    </location>
</feature>
<sequence length="873" mass="101037">METMVSGSDEPELKHRNLVMQWKHLLDHIDLLQTQFEELQERFDSERNSLQTRQREVEEREEELGAKVLNFQSEMESKAQELYEIERMAKEKRREVGGREKWLLEIEELVRGKERERDLIKNDIEERTEKLNSVVKSLEEKSRELKVKKEVTEVNGRRLNAMKGSIDEAVKDLVSKQEQVKAVQKSLEECHKEIQSKKVILGGLEKSIRECYNTLESKEKTIRAMELKQKQFELMVQECQKHLDSKEKLLQEGCHGLEMKERQLEEQVRVLESKQKQFELMVQECQKQLDSKEKLLQEGFHGLEMKEGRLEEQVREFESKQKQFDSTTQECQQHLDSQEKLLQEGSHGLKMKERQLEEQVRELESKQKQFELLRKSKEDIQNLKSKEKKNCPWDGRCLQLLMNEHWTRTDFVCSEIAAVLQASSDPAKLVLDAMQGFYPSNRTVDTTEFVYDLTVIRRSCVLLLQQLKRFSLQINPQVRKEARALAAEWKAKMTVATENGLEILGFLELVSVYEITTVYDSKELQSFLGIVAQHEQGTELCQALGITDRAPGNSVSLPIKIEEPEFSPVINVATSNEHLSENESVQTKMLLDLQMSIDPAEVVLKLIKESLAQCWRKGDVGCESAVMEDSISLLNDLTDVSTHIGPDVIKNAKELAVQWKAKMRVDSENSIEILGFLQFIATYGLVSTFNRDEIVKLLGTICQHKKALESCQEIGFADMIPDFVQDCIERKQLIEAVSLICTFKLTDRFPPVLLLKEYVEVARKSYCTKWLVKRSLDEKNEVLDDHIAGLKAAIQCIKDNNLEPEFPCRDIEKEIVKLEKHKLNWRCSVPLAAFKVQREPEKGKKPNTTRVSFKIKPPEQRNSKRLKTAGLMD</sequence>
<name>A0A498IFK7_MALDO</name>
<comment type="caution">
    <text evidence="8">The sequence shown here is derived from an EMBL/GenBank/DDBJ whole genome shotgun (WGS) entry which is preliminary data.</text>
</comment>
<evidence type="ECO:0000313" key="9">
    <source>
        <dbReference type="Proteomes" id="UP000290289"/>
    </source>
</evidence>
<keyword evidence="6" id="KW-0175">Coiled coil</keyword>
<evidence type="ECO:0000256" key="1">
    <source>
        <dbReference type="ARBA" id="ARBA00008956"/>
    </source>
</evidence>
<dbReference type="Pfam" id="PF07899">
    <property type="entry name" value="Frigida"/>
    <property type="match status" value="2"/>
</dbReference>
<evidence type="ECO:0000256" key="7">
    <source>
        <dbReference type="SAM" id="MobiDB-lite"/>
    </source>
</evidence>
<reference evidence="8 9" key="1">
    <citation type="submission" date="2018-10" db="EMBL/GenBank/DDBJ databases">
        <title>A high-quality apple genome assembly.</title>
        <authorList>
            <person name="Hu J."/>
        </authorList>
    </citation>
    <scope>NUCLEOTIDE SEQUENCE [LARGE SCALE GENOMIC DNA]</scope>
    <source>
        <strain evidence="9">cv. HFTH1</strain>
        <tissue evidence="8">Young leaf</tissue>
    </source>
</reference>
<protein>
    <recommendedName>
        <fullName evidence="5">FRIGIDA-like protein</fullName>
    </recommendedName>
</protein>
<keyword evidence="4 5" id="KW-0287">Flowering</keyword>
<keyword evidence="2 5" id="KW-0217">Developmental protein</keyword>
<dbReference type="PANTHER" id="PTHR31791:SF47">
    <property type="entry name" value="INACTIVE FRIGIDA-LIKE PROTEIN 2"/>
    <property type="match status" value="1"/>
</dbReference>
<evidence type="ECO:0000256" key="2">
    <source>
        <dbReference type="ARBA" id="ARBA00022473"/>
    </source>
</evidence>
<comment type="similarity">
    <text evidence="1 5">Belongs to the Frigida family.</text>
</comment>
<keyword evidence="3 5" id="KW-0221">Differentiation</keyword>
<feature type="coiled-coil region" evidence="6">
    <location>
        <begin position="254"/>
        <end position="386"/>
    </location>
</feature>
<dbReference type="Proteomes" id="UP000290289">
    <property type="component" value="Chromosome 12"/>
</dbReference>
<dbReference type="SUPFAM" id="SSF57997">
    <property type="entry name" value="Tropomyosin"/>
    <property type="match status" value="1"/>
</dbReference>